<dbReference type="Proteomes" id="UP000654918">
    <property type="component" value="Unassembled WGS sequence"/>
</dbReference>
<comment type="caution">
    <text evidence="2">The sequence shown here is derived from an EMBL/GenBank/DDBJ whole genome shotgun (WGS) entry which is preliminary data.</text>
</comment>
<protein>
    <submittedName>
        <fullName evidence="2">Uncharacterized protein</fullName>
    </submittedName>
</protein>
<proteinExistence type="predicted"/>
<sequence>MKEAVRWGCSFTQDRPGPTQRGTPPASAVASDMDPSTSEETLYQQELLFSQPPTDIRVVAAIIAVCGQRQFDGTSTPASDCQTLMCNS</sequence>
<gene>
    <name evidence="2" type="ORF">CPLU01_02084</name>
</gene>
<evidence type="ECO:0000256" key="1">
    <source>
        <dbReference type="SAM" id="MobiDB-lite"/>
    </source>
</evidence>
<dbReference type="EMBL" id="WIGO01000015">
    <property type="protein sequence ID" value="KAF6839070.1"/>
    <property type="molecule type" value="Genomic_DNA"/>
</dbReference>
<keyword evidence="3" id="KW-1185">Reference proteome</keyword>
<evidence type="ECO:0000313" key="2">
    <source>
        <dbReference type="EMBL" id="KAF6839070.1"/>
    </source>
</evidence>
<accession>A0A8H6KXE7</accession>
<feature type="region of interest" description="Disordered" evidence="1">
    <location>
        <begin position="1"/>
        <end position="37"/>
    </location>
</feature>
<evidence type="ECO:0000313" key="3">
    <source>
        <dbReference type="Proteomes" id="UP000654918"/>
    </source>
</evidence>
<organism evidence="2 3">
    <name type="scientific">Colletotrichum plurivorum</name>
    <dbReference type="NCBI Taxonomy" id="2175906"/>
    <lineage>
        <taxon>Eukaryota</taxon>
        <taxon>Fungi</taxon>
        <taxon>Dikarya</taxon>
        <taxon>Ascomycota</taxon>
        <taxon>Pezizomycotina</taxon>
        <taxon>Sordariomycetes</taxon>
        <taxon>Hypocreomycetidae</taxon>
        <taxon>Glomerellales</taxon>
        <taxon>Glomerellaceae</taxon>
        <taxon>Colletotrichum</taxon>
        <taxon>Colletotrichum orchidearum species complex</taxon>
    </lineage>
</organism>
<reference evidence="2" key="1">
    <citation type="journal article" date="2020" name="Phytopathology">
        <title>Genome Sequence Resources of Colletotrichum truncatum, C. plurivorum, C. musicola, and C. sojae: Four Species Pathogenic to Soybean (Glycine max).</title>
        <authorList>
            <person name="Rogerio F."/>
            <person name="Boufleur T.R."/>
            <person name="Ciampi-Guillardi M."/>
            <person name="Sukno S.A."/>
            <person name="Thon M.R."/>
            <person name="Massola Junior N.S."/>
            <person name="Baroncelli R."/>
        </authorList>
    </citation>
    <scope>NUCLEOTIDE SEQUENCE</scope>
    <source>
        <strain evidence="2">LFN00145</strain>
    </source>
</reference>
<name>A0A8H6KXE7_9PEZI</name>
<dbReference type="AlphaFoldDB" id="A0A8H6KXE7"/>